<dbReference type="Pfam" id="PF00117">
    <property type="entry name" value="GATase"/>
    <property type="match status" value="1"/>
</dbReference>
<comment type="caution">
    <text evidence="2">The sequence shown here is derived from an EMBL/GenBank/DDBJ whole genome shotgun (WGS) entry which is preliminary data.</text>
</comment>
<accession>A0A7X5RJH1</accession>
<feature type="domain" description="Glutamine amidotransferase" evidence="1">
    <location>
        <begin position="21"/>
        <end position="182"/>
    </location>
</feature>
<dbReference type="AlphaFoldDB" id="A0A7X5RJH1"/>
<dbReference type="PANTHER" id="PTHR43235">
    <property type="entry name" value="GLUTAMINE AMIDOTRANSFERASE PB2B2.05-RELATED"/>
    <property type="match status" value="1"/>
</dbReference>
<dbReference type="GO" id="GO:0005829">
    <property type="term" value="C:cytosol"/>
    <property type="evidence" value="ECO:0007669"/>
    <property type="project" value="TreeGrafter"/>
</dbReference>
<dbReference type="RefSeq" id="WP_163083455.1">
    <property type="nucleotide sequence ID" value="NZ_JAAAWN010000001.1"/>
</dbReference>
<proteinExistence type="predicted"/>
<organism evidence="2 3">
    <name type="scientific">Alteromonas profundi</name>
    <dbReference type="NCBI Taxonomy" id="2696062"/>
    <lineage>
        <taxon>Bacteria</taxon>
        <taxon>Pseudomonadati</taxon>
        <taxon>Pseudomonadota</taxon>
        <taxon>Gammaproteobacteria</taxon>
        <taxon>Alteromonadales</taxon>
        <taxon>Alteromonadaceae</taxon>
        <taxon>Alteromonas/Salinimonas group</taxon>
        <taxon>Alteromonas</taxon>
    </lineage>
</organism>
<protein>
    <recommendedName>
        <fullName evidence="1">Glutamine amidotransferase domain-containing protein</fullName>
    </recommendedName>
</protein>
<sequence length="199" mass="22571">MNTVFVTQRVDKLQSRNETRDSLDQKWASLLMHCRLLPILIPNNVHAAEALYKKITPSGLLLTGGNSLVAYGGDAPQRDETEKRLLDIFFAEQKPVLGVCRGMQVIQDKYGQALTPVTGHIARKQQIEYKGILRTVNSYHELGTRNNTTEFNVDAQSLDGVIKAISHPKAPIVGIMWHPEREEEFCAHDIKFIKEFFNR</sequence>
<evidence type="ECO:0000259" key="1">
    <source>
        <dbReference type="Pfam" id="PF00117"/>
    </source>
</evidence>
<dbReference type="GO" id="GO:0016811">
    <property type="term" value="F:hydrolase activity, acting on carbon-nitrogen (but not peptide) bonds, in linear amides"/>
    <property type="evidence" value="ECO:0007669"/>
    <property type="project" value="InterPro"/>
</dbReference>
<dbReference type="SUPFAM" id="SSF52317">
    <property type="entry name" value="Class I glutamine amidotransferase-like"/>
    <property type="match status" value="1"/>
</dbReference>
<reference evidence="2 3" key="1">
    <citation type="submission" date="2020-01" db="EMBL/GenBank/DDBJ databases">
        <authorList>
            <person name="Chen J."/>
            <person name="Zhu S."/>
            <person name="Yang J."/>
        </authorList>
    </citation>
    <scope>NUCLEOTIDE SEQUENCE [LARGE SCALE GENOMIC DNA]</scope>
    <source>
        <strain evidence="2 3">345S023</strain>
    </source>
</reference>
<dbReference type="PANTHER" id="PTHR43235:SF1">
    <property type="entry name" value="GLUTAMINE AMIDOTRANSFERASE PB2B2.05-RELATED"/>
    <property type="match status" value="1"/>
</dbReference>
<dbReference type="Proteomes" id="UP000470213">
    <property type="component" value="Unassembled WGS sequence"/>
</dbReference>
<keyword evidence="3" id="KW-1185">Reference proteome</keyword>
<evidence type="ECO:0000313" key="3">
    <source>
        <dbReference type="Proteomes" id="UP000470213"/>
    </source>
</evidence>
<dbReference type="InterPro" id="IPR017926">
    <property type="entry name" value="GATASE"/>
</dbReference>
<dbReference type="PROSITE" id="PS51273">
    <property type="entry name" value="GATASE_TYPE_1"/>
    <property type="match status" value="1"/>
</dbReference>
<dbReference type="InterPro" id="IPR044668">
    <property type="entry name" value="PuuD-like"/>
</dbReference>
<dbReference type="EMBL" id="JAAAWN010000001">
    <property type="protein sequence ID" value="NDV89868.1"/>
    <property type="molecule type" value="Genomic_DNA"/>
</dbReference>
<name>A0A7X5RJH1_9ALTE</name>
<evidence type="ECO:0000313" key="2">
    <source>
        <dbReference type="EMBL" id="NDV89868.1"/>
    </source>
</evidence>
<gene>
    <name evidence="2" type="ORF">GTH32_01490</name>
</gene>
<dbReference type="Gene3D" id="3.40.50.880">
    <property type="match status" value="1"/>
</dbReference>
<dbReference type="InterPro" id="IPR029062">
    <property type="entry name" value="Class_I_gatase-like"/>
</dbReference>